<dbReference type="Proteomes" id="UP000623776">
    <property type="component" value="Unassembled WGS sequence"/>
</dbReference>
<reference evidence="2" key="1">
    <citation type="journal article" date="2019" name="Int. J. Syst. Evol. Microbiol.">
        <title>The Global Catalogue of Microorganisms (GCM) 10K type strain sequencing project: providing services to taxonomists for standard genome sequencing and annotation.</title>
        <authorList>
            <consortium name="The Broad Institute Genomics Platform"/>
            <consortium name="The Broad Institute Genome Sequencing Center for Infectious Disease"/>
            <person name="Wu L."/>
            <person name="Ma J."/>
        </authorList>
    </citation>
    <scope>NUCLEOTIDE SEQUENCE [LARGE SCALE GENOMIC DNA]</scope>
    <source>
        <strain evidence="2">KCTC 22154</strain>
    </source>
</reference>
<accession>A0A8H9I6B4</accession>
<sequence length="330" mass="36329">MGIYSSTYASSLLNANNHYNEKVLGRGTIGGHYINNGSYTGLQAGDSPLLVNSSGVGGSLPLARSDEKSAVVTLSPMAMEMSKILLKESAATVSPAEFDAFLEKMHEQLQEMGKGAEILLKRPDSLDKNRLSIAEQAANHLMSKFYNTDEPFPHASSENPFAELDRHSLSKIAFDDSGDFTSAERYLAFLQMTENDTHFRNQARELYRETYAAEGDYAGASLAHMARQVDAKLISGMTEAERAWRGVSAPEENKLFPANNEELPELPAYTNGVKASLDSFFVVMGDEEGSVLRSIDIRAVLENEDGLSLLEMALRNLEQKDAEERDAEER</sequence>
<dbReference type="RefSeq" id="WP_189464302.1">
    <property type="nucleotide sequence ID" value="NZ_BMXN01000045.1"/>
</dbReference>
<protein>
    <submittedName>
        <fullName evidence="1">Uncharacterized protein</fullName>
    </submittedName>
</protein>
<evidence type="ECO:0000313" key="2">
    <source>
        <dbReference type="Proteomes" id="UP000623776"/>
    </source>
</evidence>
<proteinExistence type="predicted"/>
<organism evidence="1 2">
    <name type="scientific">Vreelandella hamiltonii</name>
    <dbReference type="NCBI Taxonomy" id="502829"/>
    <lineage>
        <taxon>Bacteria</taxon>
        <taxon>Pseudomonadati</taxon>
        <taxon>Pseudomonadota</taxon>
        <taxon>Gammaproteobacteria</taxon>
        <taxon>Oceanospirillales</taxon>
        <taxon>Halomonadaceae</taxon>
        <taxon>Vreelandella</taxon>
    </lineage>
</organism>
<keyword evidence="2" id="KW-1185">Reference proteome</keyword>
<dbReference type="AlphaFoldDB" id="A0A8H9I6B4"/>
<evidence type="ECO:0000313" key="1">
    <source>
        <dbReference type="EMBL" id="GGW42351.1"/>
    </source>
</evidence>
<gene>
    <name evidence="1" type="ORF">GCM10007157_35760</name>
</gene>
<dbReference type="EMBL" id="BMXN01000045">
    <property type="protein sequence ID" value="GGW42351.1"/>
    <property type="molecule type" value="Genomic_DNA"/>
</dbReference>
<comment type="caution">
    <text evidence="1">The sequence shown here is derived from an EMBL/GenBank/DDBJ whole genome shotgun (WGS) entry which is preliminary data.</text>
</comment>
<name>A0A8H9I6B4_9GAMM</name>